<name>A0ACC2KR84_PERAE</name>
<protein>
    <submittedName>
        <fullName evidence="1">Uncharacterized protein</fullName>
    </submittedName>
</protein>
<keyword evidence="2" id="KW-1185">Reference proteome</keyword>
<dbReference type="Proteomes" id="UP001234297">
    <property type="component" value="Chromosome 11"/>
</dbReference>
<sequence length="101" mass="11594">MVISKTNAERKSIEEHPINFSLQEKQEEKQEHLLPRQGFGVDLGRKVGINVRYMVDHLDDDDDDGDDDGTDSPRASSSDTHRQITYEDFRKSFHDIPKPAP</sequence>
<accession>A0ACC2KR84</accession>
<organism evidence="1 2">
    <name type="scientific">Persea americana</name>
    <name type="common">Avocado</name>
    <dbReference type="NCBI Taxonomy" id="3435"/>
    <lineage>
        <taxon>Eukaryota</taxon>
        <taxon>Viridiplantae</taxon>
        <taxon>Streptophyta</taxon>
        <taxon>Embryophyta</taxon>
        <taxon>Tracheophyta</taxon>
        <taxon>Spermatophyta</taxon>
        <taxon>Magnoliopsida</taxon>
        <taxon>Magnoliidae</taxon>
        <taxon>Laurales</taxon>
        <taxon>Lauraceae</taxon>
        <taxon>Persea</taxon>
    </lineage>
</organism>
<proteinExistence type="predicted"/>
<comment type="caution">
    <text evidence="1">The sequence shown here is derived from an EMBL/GenBank/DDBJ whole genome shotgun (WGS) entry which is preliminary data.</text>
</comment>
<gene>
    <name evidence="1" type="ORF">MRB53_032241</name>
</gene>
<evidence type="ECO:0000313" key="1">
    <source>
        <dbReference type="EMBL" id="KAJ8623711.1"/>
    </source>
</evidence>
<dbReference type="EMBL" id="CM056819">
    <property type="protein sequence ID" value="KAJ8623711.1"/>
    <property type="molecule type" value="Genomic_DNA"/>
</dbReference>
<reference evidence="1 2" key="1">
    <citation type="journal article" date="2022" name="Hortic Res">
        <title>A haplotype resolved chromosomal level avocado genome allows analysis of novel avocado genes.</title>
        <authorList>
            <person name="Nath O."/>
            <person name="Fletcher S.J."/>
            <person name="Hayward A."/>
            <person name="Shaw L.M."/>
            <person name="Masouleh A.K."/>
            <person name="Furtado A."/>
            <person name="Henry R.J."/>
            <person name="Mitter N."/>
        </authorList>
    </citation>
    <scope>NUCLEOTIDE SEQUENCE [LARGE SCALE GENOMIC DNA]</scope>
    <source>
        <strain evidence="2">cv. Hass</strain>
    </source>
</reference>
<evidence type="ECO:0000313" key="2">
    <source>
        <dbReference type="Proteomes" id="UP001234297"/>
    </source>
</evidence>